<name>A0A8J3I9S4_9CHLR</name>
<keyword evidence="2" id="KW-1185">Reference proteome</keyword>
<dbReference type="EMBL" id="BNJF01000003">
    <property type="protein sequence ID" value="GHO48109.1"/>
    <property type="molecule type" value="Genomic_DNA"/>
</dbReference>
<accession>A0A8J3I9S4</accession>
<dbReference type="RefSeq" id="WP_220197319.1">
    <property type="nucleotide sequence ID" value="NZ_BNJF01000003.1"/>
</dbReference>
<proteinExistence type="predicted"/>
<comment type="caution">
    <text evidence="1">The sequence shown here is derived from an EMBL/GenBank/DDBJ whole genome shotgun (WGS) entry which is preliminary data.</text>
</comment>
<sequence>MGPFFEAVALELLQGFRLNIAEFTRNSGYFDGGKFEFDDWALTQSLNLWREANEEIAGVRQSIKTGSYEEIKFVRQVQAILKGASLFVNNASEMLVANMIKARGQLVEALKGQDQLRGEDHTVIQELTDLDLTPADWEPFKLHKLYRLVERLGDEQVSTALSQLGRAIDSDEQFSLAHYQVDHVLGWEPLPEPEER</sequence>
<gene>
    <name evidence="1" type="ORF">KSX_62720</name>
</gene>
<reference evidence="1" key="1">
    <citation type="submission" date="2020-10" db="EMBL/GenBank/DDBJ databases">
        <title>Taxonomic study of unclassified bacteria belonging to the class Ktedonobacteria.</title>
        <authorList>
            <person name="Yabe S."/>
            <person name="Wang C.M."/>
            <person name="Zheng Y."/>
            <person name="Sakai Y."/>
            <person name="Cavaletti L."/>
            <person name="Monciardini P."/>
            <person name="Donadio S."/>
        </authorList>
    </citation>
    <scope>NUCLEOTIDE SEQUENCE</scope>
    <source>
        <strain evidence="1">SOSP1-1</strain>
    </source>
</reference>
<organism evidence="1 2">
    <name type="scientific">Ktedonospora formicarum</name>
    <dbReference type="NCBI Taxonomy" id="2778364"/>
    <lineage>
        <taxon>Bacteria</taxon>
        <taxon>Bacillati</taxon>
        <taxon>Chloroflexota</taxon>
        <taxon>Ktedonobacteria</taxon>
        <taxon>Ktedonobacterales</taxon>
        <taxon>Ktedonobacteraceae</taxon>
        <taxon>Ktedonospora</taxon>
    </lineage>
</organism>
<dbReference type="AlphaFoldDB" id="A0A8J3I9S4"/>
<protein>
    <submittedName>
        <fullName evidence="1">Uncharacterized protein</fullName>
    </submittedName>
</protein>
<evidence type="ECO:0000313" key="1">
    <source>
        <dbReference type="EMBL" id="GHO48109.1"/>
    </source>
</evidence>
<dbReference type="Proteomes" id="UP000612362">
    <property type="component" value="Unassembled WGS sequence"/>
</dbReference>
<evidence type="ECO:0000313" key="2">
    <source>
        <dbReference type="Proteomes" id="UP000612362"/>
    </source>
</evidence>